<comment type="caution">
    <text evidence="1">The sequence shown here is derived from an EMBL/GenBank/DDBJ whole genome shotgun (WGS) entry which is preliminary data.</text>
</comment>
<dbReference type="Gene3D" id="3.30.420.10">
    <property type="entry name" value="Ribonuclease H-like superfamily/Ribonuclease H"/>
    <property type="match status" value="1"/>
</dbReference>
<keyword evidence="2" id="KW-1185">Reference proteome</keyword>
<dbReference type="EMBL" id="BGPR01117355">
    <property type="protein sequence ID" value="GBN09698.1"/>
    <property type="molecule type" value="Genomic_DNA"/>
</dbReference>
<protein>
    <recommendedName>
        <fullName evidence="3">Tc1-like transposase DDE domain-containing protein</fullName>
    </recommendedName>
</protein>
<organism evidence="1 2">
    <name type="scientific">Araneus ventricosus</name>
    <name type="common">Orbweaver spider</name>
    <name type="synonym">Epeira ventricosa</name>
    <dbReference type="NCBI Taxonomy" id="182803"/>
    <lineage>
        <taxon>Eukaryota</taxon>
        <taxon>Metazoa</taxon>
        <taxon>Ecdysozoa</taxon>
        <taxon>Arthropoda</taxon>
        <taxon>Chelicerata</taxon>
        <taxon>Arachnida</taxon>
        <taxon>Araneae</taxon>
        <taxon>Araneomorphae</taxon>
        <taxon>Entelegynae</taxon>
        <taxon>Araneoidea</taxon>
        <taxon>Araneidae</taxon>
        <taxon>Araneus</taxon>
    </lineage>
</organism>
<evidence type="ECO:0000313" key="1">
    <source>
        <dbReference type="EMBL" id="GBN09698.1"/>
    </source>
</evidence>
<name>A0A4Y2L513_ARAVE</name>
<dbReference type="Proteomes" id="UP000499080">
    <property type="component" value="Unassembled WGS sequence"/>
</dbReference>
<gene>
    <name evidence="1" type="ORF">AVEN_160054_1</name>
</gene>
<dbReference type="AlphaFoldDB" id="A0A4Y2L513"/>
<evidence type="ECO:0000313" key="2">
    <source>
        <dbReference type="Proteomes" id="UP000499080"/>
    </source>
</evidence>
<proteinExistence type="predicted"/>
<dbReference type="InterPro" id="IPR036397">
    <property type="entry name" value="RNaseH_sf"/>
</dbReference>
<dbReference type="GO" id="GO:0003676">
    <property type="term" value="F:nucleic acid binding"/>
    <property type="evidence" value="ECO:0007669"/>
    <property type="project" value="InterPro"/>
</dbReference>
<accession>A0A4Y2L513</accession>
<dbReference type="OrthoDB" id="6436543at2759"/>
<dbReference type="PANTHER" id="PTHR47326">
    <property type="entry name" value="TRANSPOSABLE ELEMENT TC3 TRANSPOSASE-LIKE PROTEIN"/>
    <property type="match status" value="1"/>
</dbReference>
<evidence type="ECO:0008006" key="3">
    <source>
        <dbReference type="Google" id="ProtNLM"/>
    </source>
</evidence>
<reference evidence="1 2" key="1">
    <citation type="journal article" date="2019" name="Sci. Rep.">
        <title>Orb-weaving spider Araneus ventricosus genome elucidates the spidroin gene catalogue.</title>
        <authorList>
            <person name="Kono N."/>
            <person name="Nakamura H."/>
            <person name="Ohtoshi R."/>
            <person name="Moran D.A.P."/>
            <person name="Shinohara A."/>
            <person name="Yoshida Y."/>
            <person name="Fujiwara M."/>
            <person name="Mori M."/>
            <person name="Tomita M."/>
            <person name="Arakawa K."/>
        </authorList>
    </citation>
    <scope>NUCLEOTIDE SEQUENCE [LARGE SCALE GENOMIC DNA]</scope>
</reference>
<dbReference type="PANTHER" id="PTHR47326:SF1">
    <property type="entry name" value="HTH PSQ-TYPE DOMAIN-CONTAINING PROTEIN"/>
    <property type="match status" value="1"/>
</dbReference>
<sequence>MFFEENIPHGRERCSIKDGRYFDLLQQQIIPALQKRKCLETAVFMQDAAPPHIARPVQAMFQLHFGEDQVISRSFPTAWPPRFSNLYPCVFWFWGFRRDCVYGGSIQNLLEFKASITLHFAVLLNTL</sequence>